<comment type="similarity">
    <text evidence="1">Belongs to the MaoP family.</text>
</comment>
<dbReference type="RefSeq" id="WP_054554215.1">
    <property type="nucleotide sequence ID" value="NZ_LJTC01000012.1"/>
</dbReference>
<name>A0A0P7E5D7_9GAMM</name>
<evidence type="ECO:0000313" key="4">
    <source>
        <dbReference type="Proteomes" id="UP000050378"/>
    </source>
</evidence>
<dbReference type="Proteomes" id="UP000050378">
    <property type="component" value="Unassembled WGS sequence"/>
</dbReference>
<sequence>MSNDISSLRQAFASQRQFYDDQNFPRGFGRSGHFTLLEADILEQHGVVLKGLYNKTLEPQNEFQTQFVQVVTGNLEATNAIERAWVKYLKQTTCKTKFHTLFGRSRIANPTTQSVEYYSESDSL</sequence>
<evidence type="ECO:0000256" key="1">
    <source>
        <dbReference type="ARBA" id="ARBA00093464"/>
    </source>
</evidence>
<reference evidence="3 4" key="1">
    <citation type="submission" date="2015-09" db="EMBL/GenBank/DDBJ databases">
        <title>Draft Genome Sequence of Pseudoalteromonas lipolytica UCD-48B.</title>
        <authorList>
            <person name="Krusor M."/>
            <person name="Coil D.A."/>
            <person name="Lang J.M."/>
            <person name="Eisen J.A."/>
            <person name="Alexiev A."/>
        </authorList>
    </citation>
    <scope>NUCLEOTIDE SEQUENCE [LARGE SCALE GENOMIC DNA]</scope>
    <source>
        <strain evidence="3 4">UCD-48B</strain>
    </source>
</reference>
<organism evidence="3 4">
    <name type="scientific">Pseudoalteromonas lipolytica</name>
    <dbReference type="NCBI Taxonomy" id="570156"/>
    <lineage>
        <taxon>Bacteria</taxon>
        <taxon>Pseudomonadati</taxon>
        <taxon>Pseudomonadota</taxon>
        <taxon>Gammaproteobacteria</taxon>
        <taxon>Alteromonadales</taxon>
        <taxon>Pseudoalteromonadaceae</taxon>
        <taxon>Pseudoalteromonas</taxon>
    </lineage>
</organism>
<dbReference type="InterPro" id="IPR007335">
    <property type="entry name" value="DUF413"/>
</dbReference>
<dbReference type="STRING" id="570156.AOG27_17110"/>
<protein>
    <recommendedName>
        <fullName evidence="2">Macrodomain Ori protein</fullName>
    </recommendedName>
</protein>
<accession>A0A0P7E5D7</accession>
<proteinExistence type="inferred from homology"/>
<dbReference type="AlphaFoldDB" id="A0A0P7E5D7"/>
<dbReference type="OrthoDB" id="6400110at2"/>
<evidence type="ECO:0000256" key="2">
    <source>
        <dbReference type="ARBA" id="ARBA00093628"/>
    </source>
</evidence>
<dbReference type="Pfam" id="PF04219">
    <property type="entry name" value="DUF413"/>
    <property type="match status" value="1"/>
</dbReference>
<gene>
    <name evidence="3" type="ORF">AOG27_17110</name>
</gene>
<dbReference type="PATRIC" id="fig|570156.3.peg.1348"/>
<evidence type="ECO:0000313" key="3">
    <source>
        <dbReference type="EMBL" id="KPM82396.1"/>
    </source>
</evidence>
<comment type="caution">
    <text evidence="3">The sequence shown here is derived from an EMBL/GenBank/DDBJ whole genome shotgun (WGS) entry which is preliminary data.</text>
</comment>
<dbReference type="EMBL" id="LJTC01000012">
    <property type="protein sequence ID" value="KPM82396.1"/>
    <property type="molecule type" value="Genomic_DNA"/>
</dbReference>